<dbReference type="EC" id="3.4.16.-" evidence="6"/>
<keyword evidence="6" id="KW-0732">Signal</keyword>
<dbReference type="GO" id="GO:0004185">
    <property type="term" value="F:serine-type carboxypeptidase activity"/>
    <property type="evidence" value="ECO:0007669"/>
    <property type="project" value="UniProtKB-UniRule"/>
</dbReference>
<reference evidence="7 8" key="1">
    <citation type="journal article" date="2016" name="Mol. Biol. Evol.">
        <title>Comparative Genomics of Early-Diverging Mushroom-Forming Fungi Provides Insights into the Origins of Lignocellulose Decay Capabilities.</title>
        <authorList>
            <person name="Nagy L.G."/>
            <person name="Riley R."/>
            <person name="Tritt A."/>
            <person name="Adam C."/>
            <person name="Daum C."/>
            <person name="Floudas D."/>
            <person name="Sun H."/>
            <person name="Yadav J.S."/>
            <person name="Pangilinan J."/>
            <person name="Larsson K.H."/>
            <person name="Matsuura K."/>
            <person name="Barry K."/>
            <person name="Labutti K."/>
            <person name="Kuo R."/>
            <person name="Ohm R.A."/>
            <person name="Bhattacharya S.S."/>
            <person name="Shirouzu T."/>
            <person name="Yoshinaga Y."/>
            <person name="Martin F.M."/>
            <person name="Grigoriev I.V."/>
            <person name="Hibbett D.S."/>
        </authorList>
    </citation>
    <scope>NUCLEOTIDE SEQUENCE [LARGE SCALE GENOMIC DNA]</scope>
    <source>
        <strain evidence="7 8">HHB12029</strain>
    </source>
</reference>
<dbReference type="GO" id="GO:0000324">
    <property type="term" value="C:fungal-type vacuole"/>
    <property type="evidence" value="ECO:0007669"/>
    <property type="project" value="TreeGrafter"/>
</dbReference>
<organism evidence="7 8">
    <name type="scientific">Exidia glandulosa HHB12029</name>
    <dbReference type="NCBI Taxonomy" id="1314781"/>
    <lineage>
        <taxon>Eukaryota</taxon>
        <taxon>Fungi</taxon>
        <taxon>Dikarya</taxon>
        <taxon>Basidiomycota</taxon>
        <taxon>Agaricomycotina</taxon>
        <taxon>Agaricomycetes</taxon>
        <taxon>Auriculariales</taxon>
        <taxon>Exidiaceae</taxon>
        <taxon>Exidia</taxon>
    </lineage>
</organism>
<keyword evidence="5" id="KW-0325">Glycoprotein</keyword>
<sequence>MKVHRFATLALAPTALALPSPWLQEVRNVLSVLAPDSVLTRLGLEWTAHQLDVSTEAQKVLNDVKTWWKHGKEFVQRGQNIYERILSRNAQLNDYALRLTATHDGDLSSPSICDSGVKQHSGYLDISDDRHLFFWFFESRNDPANAPLMLWLNGGPGCSSSTGLLLELGPCKVTEGGLNTTSNPHSWTNNFNMIFLDQPVDVGYSYRTGGGSVSTTPVAAVDVWAFLQLFLARFPQYANTPFHLAAESYGGTYAPHIASVIHKRNAERGQQGLVHIPLESIVLANGLTEPRTQMGSVPDMACDGPFEVFDPESQECASLRSKAPTCQRLIQNCYNSGSRFVCVPAGLYCWSQLFSAFNELGLNPYDVREKCDRSKNSLCYSGLDDIDVWLNRAEVKSALGAEEGLTFQGCNMEVNRAFMLQGDGMHNSAALLPELLAAGVRLLVYAGNADFMCNFIGNERWMESLEGHPFASQFAQTEKTEWRTLQSDKVVGKVRAAGGDGAGNFTFVEVHDAGHMVPYNQPEAALDMIERWVFDFPLTE</sequence>
<keyword evidence="2 6" id="KW-0121">Carboxypeptidase</keyword>
<gene>
    <name evidence="7" type="ORF">EXIGLDRAFT_719842</name>
</gene>
<dbReference type="EMBL" id="KV426038">
    <property type="protein sequence ID" value="KZV90898.1"/>
    <property type="molecule type" value="Genomic_DNA"/>
</dbReference>
<evidence type="ECO:0000256" key="3">
    <source>
        <dbReference type="ARBA" id="ARBA00022670"/>
    </source>
</evidence>
<dbReference type="InterPro" id="IPR001563">
    <property type="entry name" value="Peptidase_S10"/>
</dbReference>
<dbReference type="InterPro" id="IPR029058">
    <property type="entry name" value="AB_hydrolase_fold"/>
</dbReference>
<evidence type="ECO:0000256" key="4">
    <source>
        <dbReference type="ARBA" id="ARBA00022801"/>
    </source>
</evidence>
<dbReference type="OrthoDB" id="443318at2759"/>
<dbReference type="Proteomes" id="UP000077266">
    <property type="component" value="Unassembled WGS sequence"/>
</dbReference>
<feature type="signal peptide" evidence="6">
    <location>
        <begin position="1"/>
        <end position="17"/>
    </location>
</feature>
<protein>
    <recommendedName>
        <fullName evidence="6">Carboxypeptidase</fullName>
        <ecNumber evidence="6">3.4.16.-</ecNumber>
    </recommendedName>
</protein>
<dbReference type="InterPro" id="IPR018202">
    <property type="entry name" value="Ser_caboxypep_ser_AS"/>
</dbReference>
<evidence type="ECO:0000313" key="7">
    <source>
        <dbReference type="EMBL" id="KZV90898.1"/>
    </source>
</evidence>
<keyword evidence="4 6" id="KW-0378">Hydrolase</keyword>
<proteinExistence type="inferred from homology"/>
<dbReference type="STRING" id="1314781.A0A165GRG3"/>
<dbReference type="AlphaFoldDB" id="A0A165GRG3"/>
<dbReference type="PRINTS" id="PR00724">
    <property type="entry name" value="CRBOXYPTASEC"/>
</dbReference>
<dbReference type="InParanoid" id="A0A165GRG3"/>
<evidence type="ECO:0000313" key="8">
    <source>
        <dbReference type="Proteomes" id="UP000077266"/>
    </source>
</evidence>
<keyword evidence="8" id="KW-1185">Reference proteome</keyword>
<keyword evidence="3 6" id="KW-0645">Protease</keyword>
<feature type="chain" id="PRO_5007748394" description="Carboxypeptidase" evidence="6">
    <location>
        <begin position="18"/>
        <end position="540"/>
    </location>
</feature>
<name>A0A165GRG3_EXIGL</name>
<dbReference type="PROSITE" id="PS00560">
    <property type="entry name" value="CARBOXYPEPT_SER_HIS"/>
    <property type="match status" value="1"/>
</dbReference>
<dbReference type="PROSITE" id="PS00131">
    <property type="entry name" value="CARBOXYPEPT_SER_SER"/>
    <property type="match status" value="1"/>
</dbReference>
<dbReference type="SUPFAM" id="SSF53474">
    <property type="entry name" value="alpha/beta-Hydrolases"/>
    <property type="match status" value="1"/>
</dbReference>
<dbReference type="InterPro" id="IPR033124">
    <property type="entry name" value="Ser_caboxypep_his_AS"/>
</dbReference>
<dbReference type="Pfam" id="PF00450">
    <property type="entry name" value="Peptidase_S10"/>
    <property type="match status" value="1"/>
</dbReference>
<evidence type="ECO:0000256" key="1">
    <source>
        <dbReference type="ARBA" id="ARBA00009431"/>
    </source>
</evidence>
<evidence type="ECO:0000256" key="6">
    <source>
        <dbReference type="RuleBase" id="RU361156"/>
    </source>
</evidence>
<dbReference type="Gene3D" id="1.10.287.410">
    <property type="match status" value="1"/>
</dbReference>
<accession>A0A165GRG3</accession>
<dbReference type="PANTHER" id="PTHR11802:SF452">
    <property type="entry name" value="CARBOXYPEPTIDASE"/>
    <property type="match status" value="1"/>
</dbReference>
<evidence type="ECO:0000256" key="5">
    <source>
        <dbReference type="ARBA" id="ARBA00023180"/>
    </source>
</evidence>
<dbReference type="Gene3D" id="3.40.50.1820">
    <property type="entry name" value="alpha/beta hydrolase"/>
    <property type="match status" value="1"/>
</dbReference>
<dbReference type="PANTHER" id="PTHR11802">
    <property type="entry name" value="SERINE PROTEASE FAMILY S10 SERINE CARBOXYPEPTIDASE"/>
    <property type="match status" value="1"/>
</dbReference>
<evidence type="ECO:0000256" key="2">
    <source>
        <dbReference type="ARBA" id="ARBA00022645"/>
    </source>
</evidence>
<dbReference type="GO" id="GO:0006508">
    <property type="term" value="P:proteolysis"/>
    <property type="evidence" value="ECO:0007669"/>
    <property type="project" value="UniProtKB-KW"/>
</dbReference>
<comment type="similarity">
    <text evidence="1 6">Belongs to the peptidase S10 family.</text>
</comment>